<dbReference type="Proteomes" id="UP000184436">
    <property type="component" value="Unassembled WGS sequence"/>
</dbReference>
<dbReference type="STRING" id="871325.SAMN05444349_1371"/>
<dbReference type="EMBL" id="FQVD01000037">
    <property type="protein sequence ID" value="SHF81174.1"/>
    <property type="molecule type" value="Genomic_DNA"/>
</dbReference>
<keyword evidence="1" id="KW-1133">Transmembrane helix</keyword>
<sequence length="83" mass="10091">MKDSIITAERKKKELINLLVCFIIANLVNLYAIITYHTHFSEMITSIFYIIIFTFLIYTFWTIIRIFFYSIKVLFKRENKIQE</sequence>
<keyword evidence="3" id="KW-1185">Reference proteome</keyword>
<dbReference type="OrthoDB" id="1043027at2"/>
<accession>A0A1M5EPX8</accession>
<dbReference type="RefSeq" id="WP_025076456.1">
    <property type="nucleotide sequence ID" value="NZ_FQVD01000037.1"/>
</dbReference>
<feature type="transmembrane region" description="Helical" evidence="1">
    <location>
        <begin position="46"/>
        <end position="68"/>
    </location>
</feature>
<feature type="transmembrane region" description="Helical" evidence="1">
    <location>
        <begin position="15"/>
        <end position="34"/>
    </location>
</feature>
<gene>
    <name evidence="2" type="ORF">SAMN05444349_1371</name>
</gene>
<evidence type="ECO:0000256" key="1">
    <source>
        <dbReference type="SAM" id="Phobius"/>
    </source>
</evidence>
<keyword evidence="1" id="KW-0472">Membrane</keyword>
<evidence type="ECO:0000313" key="3">
    <source>
        <dbReference type="Proteomes" id="UP000184436"/>
    </source>
</evidence>
<protein>
    <submittedName>
        <fullName evidence="2">Uncharacterized protein</fullName>
    </submittedName>
</protein>
<keyword evidence="1" id="KW-0812">Transmembrane</keyword>
<proteinExistence type="predicted"/>
<evidence type="ECO:0000313" key="2">
    <source>
        <dbReference type="EMBL" id="SHF81174.1"/>
    </source>
</evidence>
<dbReference type="AlphaFoldDB" id="A0A1M5EPX8"/>
<name>A0A1M5EPX8_9BACE</name>
<reference evidence="2 3" key="1">
    <citation type="submission" date="2016-11" db="EMBL/GenBank/DDBJ databases">
        <authorList>
            <person name="Jaros S."/>
            <person name="Januszkiewicz K."/>
            <person name="Wedrychowicz H."/>
        </authorList>
    </citation>
    <scope>NUCLEOTIDE SEQUENCE [LARGE SCALE GENOMIC DNA]</scope>
    <source>
        <strain evidence="2 3">DSM 26883</strain>
    </source>
</reference>
<organism evidence="2 3">
    <name type="scientific">Bacteroides faecichinchillae</name>
    <dbReference type="NCBI Taxonomy" id="871325"/>
    <lineage>
        <taxon>Bacteria</taxon>
        <taxon>Pseudomonadati</taxon>
        <taxon>Bacteroidota</taxon>
        <taxon>Bacteroidia</taxon>
        <taxon>Bacteroidales</taxon>
        <taxon>Bacteroidaceae</taxon>
        <taxon>Bacteroides</taxon>
    </lineage>
</organism>